<reference evidence="6" key="1">
    <citation type="submission" date="2023-05" db="EMBL/GenBank/DDBJ databases">
        <authorList>
            <person name="Huff M."/>
        </authorList>
    </citation>
    <scope>NUCLEOTIDE SEQUENCE</scope>
</reference>
<dbReference type="GO" id="GO:0008017">
    <property type="term" value="F:microtubule binding"/>
    <property type="evidence" value="ECO:0007669"/>
    <property type="project" value="InterPro"/>
</dbReference>
<protein>
    <submittedName>
        <fullName evidence="6">Uncharacterized protein</fullName>
    </submittedName>
</protein>
<name>A0AAD2EBK9_9LAMI</name>
<evidence type="ECO:0000256" key="2">
    <source>
        <dbReference type="ARBA" id="ARBA00006187"/>
    </source>
</evidence>
<keyword evidence="3" id="KW-0493">Microtubule</keyword>
<accession>A0AAD2EBK9</accession>
<evidence type="ECO:0000313" key="7">
    <source>
        <dbReference type="Proteomes" id="UP000834106"/>
    </source>
</evidence>
<organism evidence="6 7">
    <name type="scientific">Fraxinus pennsylvanica</name>
    <dbReference type="NCBI Taxonomy" id="56036"/>
    <lineage>
        <taxon>Eukaryota</taxon>
        <taxon>Viridiplantae</taxon>
        <taxon>Streptophyta</taxon>
        <taxon>Embryophyta</taxon>
        <taxon>Tracheophyta</taxon>
        <taxon>Spermatophyta</taxon>
        <taxon>Magnoliopsida</taxon>
        <taxon>eudicotyledons</taxon>
        <taxon>Gunneridae</taxon>
        <taxon>Pentapetalae</taxon>
        <taxon>asterids</taxon>
        <taxon>lamiids</taxon>
        <taxon>Lamiales</taxon>
        <taxon>Oleaceae</taxon>
        <taxon>Oleeae</taxon>
        <taxon>Fraxinus</taxon>
    </lineage>
</organism>
<keyword evidence="4" id="KW-0206">Cytoskeleton</keyword>
<keyword evidence="7" id="KW-1185">Reference proteome</keyword>
<sequence>MWIRQAIAKSNCRVEVERACISATSGEQPVHIKQSFGSLKKVLQAVMSHLEEMRRKHIERKSQFTEVLIRIHSIPKELSRSAEENPLTIVTKDSNLSLNRLEDSYIQLLSLQTEKVYLIYLQSDQQKLVLGRLNSMKSLCLVVGTDYSLIIHEIHPTLDDSCGTKRFEDTEPEKELQGMQNVHKTPVASPMKNVSSFNERETPKILPIAMPETPSISID</sequence>
<dbReference type="GO" id="GO:0005874">
    <property type="term" value="C:microtubule"/>
    <property type="evidence" value="ECO:0007669"/>
    <property type="project" value="UniProtKB-KW"/>
</dbReference>
<dbReference type="Pfam" id="PF03999">
    <property type="entry name" value="MAP65_ASE1"/>
    <property type="match status" value="1"/>
</dbReference>
<dbReference type="Proteomes" id="UP000834106">
    <property type="component" value="Chromosome 22"/>
</dbReference>
<dbReference type="PANTHER" id="PTHR19321:SF7">
    <property type="entry name" value="65-KDA MICROTUBULE-ASSOCIATED PROTEIN 3"/>
    <property type="match status" value="1"/>
</dbReference>
<dbReference type="PANTHER" id="PTHR19321">
    <property type="entry name" value="PROTEIN REGULATOR OF CYTOKINESIS 1 PRC1-RELATED"/>
    <property type="match status" value="1"/>
</dbReference>
<dbReference type="AlphaFoldDB" id="A0AAD2EBK9"/>
<comment type="subcellular location">
    <subcellularLocation>
        <location evidence="1">Cytoplasm</location>
        <location evidence="1">Cytoskeleton</location>
    </subcellularLocation>
</comment>
<evidence type="ECO:0000256" key="4">
    <source>
        <dbReference type="ARBA" id="ARBA00023212"/>
    </source>
</evidence>
<dbReference type="GO" id="GO:0000226">
    <property type="term" value="P:microtubule cytoskeleton organization"/>
    <property type="evidence" value="ECO:0007669"/>
    <property type="project" value="InterPro"/>
</dbReference>
<proteinExistence type="inferred from homology"/>
<evidence type="ECO:0000256" key="1">
    <source>
        <dbReference type="ARBA" id="ARBA00004245"/>
    </source>
</evidence>
<dbReference type="GO" id="GO:0005819">
    <property type="term" value="C:spindle"/>
    <property type="evidence" value="ECO:0007669"/>
    <property type="project" value="TreeGrafter"/>
</dbReference>
<dbReference type="EMBL" id="OU503057">
    <property type="protein sequence ID" value="CAI9785997.1"/>
    <property type="molecule type" value="Genomic_DNA"/>
</dbReference>
<gene>
    <name evidence="6" type="ORF">FPE_LOCUS33427</name>
</gene>
<feature type="region of interest" description="Disordered" evidence="5">
    <location>
        <begin position="170"/>
        <end position="219"/>
    </location>
</feature>
<dbReference type="InterPro" id="IPR007145">
    <property type="entry name" value="MAP65_Ase1_PRC1"/>
</dbReference>
<comment type="similarity">
    <text evidence="2">Belongs to the MAP65/ASE1 family.</text>
</comment>
<evidence type="ECO:0000313" key="6">
    <source>
        <dbReference type="EMBL" id="CAI9785997.1"/>
    </source>
</evidence>
<dbReference type="GO" id="GO:0005737">
    <property type="term" value="C:cytoplasm"/>
    <property type="evidence" value="ECO:0007669"/>
    <property type="project" value="TreeGrafter"/>
</dbReference>
<keyword evidence="4" id="KW-0963">Cytoplasm</keyword>
<evidence type="ECO:0000256" key="5">
    <source>
        <dbReference type="SAM" id="MobiDB-lite"/>
    </source>
</evidence>
<evidence type="ECO:0000256" key="3">
    <source>
        <dbReference type="ARBA" id="ARBA00022701"/>
    </source>
</evidence>